<feature type="signal peptide" evidence="2">
    <location>
        <begin position="1"/>
        <end position="19"/>
    </location>
</feature>
<protein>
    <submittedName>
        <fullName evidence="3">Uncharacterized protein</fullName>
    </submittedName>
</protein>
<feature type="region of interest" description="Disordered" evidence="1">
    <location>
        <begin position="23"/>
        <end position="55"/>
    </location>
</feature>
<evidence type="ECO:0000256" key="1">
    <source>
        <dbReference type="SAM" id="MobiDB-lite"/>
    </source>
</evidence>
<evidence type="ECO:0000313" key="3">
    <source>
        <dbReference type="EMBL" id="KAA1119710.1"/>
    </source>
</evidence>
<evidence type="ECO:0000256" key="2">
    <source>
        <dbReference type="SAM" id="SignalP"/>
    </source>
</evidence>
<dbReference type="Proteomes" id="UP000324748">
    <property type="component" value="Unassembled WGS sequence"/>
</dbReference>
<evidence type="ECO:0000313" key="4">
    <source>
        <dbReference type="Proteomes" id="UP000324748"/>
    </source>
</evidence>
<comment type="caution">
    <text evidence="3">The sequence shown here is derived from an EMBL/GenBank/DDBJ whole genome shotgun (WGS) entry which is preliminary data.</text>
</comment>
<accession>A0A5B0R2N3</accession>
<feature type="chain" id="PRO_5023061245" evidence="2">
    <location>
        <begin position="20"/>
        <end position="55"/>
    </location>
</feature>
<feature type="compositionally biased region" description="Pro residues" evidence="1">
    <location>
        <begin position="44"/>
        <end position="55"/>
    </location>
</feature>
<name>A0A5B0R2N3_PUCGR</name>
<dbReference type="AlphaFoldDB" id="A0A5B0R2N3"/>
<reference evidence="3 4" key="1">
    <citation type="submission" date="2019-05" db="EMBL/GenBank/DDBJ databases">
        <title>Emergence of the Ug99 lineage of the wheat stem rust pathogen through somatic hybridization.</title>
        <authorList>
            <person name="Li F."/>
            <person name="Upadhyaya N.M."/>
            <person name="Sperschneider J."/>
            <person name="Matny O."/>
            <person name="Nguyen-Phuc H."/>
            <person name="Mago R."/>
            <person name="Raley C."/>
            <person name="Miller M.E."/>
            <person name="Silverstein K.A.T."/>
            <person name="Henningsen E."/>
            <person name="Hirsch C.D."/>
            <person name="Visser B."/>
            <person name="Pretorius Z.A."/>
            <person name="Steffenson B.J."/>
            <person name="Schwessinger B."/>
            <person name="Dodds P.N."/>
            <person name="Figueroa M."/>
        </authorList>
    </citation>
    <scope>NUCLEOTIDE SEQUENCE [LARGE SCALE GENOMIC DNA]</scope>
    <source>
        <strain evidence="3">21-0</strain>
    </source>
</reference>
<sequence>MQIIPKILLSFLILQATFVVSPSLPKSQAPAPKRSGSEGAMGSSPPPQTDPPHCC</sequence>
<proteinExistence type="predicted"/>
<keyword evidence="2" id="KW-0732">Signal</keyword>
<dbReference type="EMBL" id="VSWC01000001">
    <property type="protein sequence ID" value="KAA1119710.1"/>
    <property type="molecule type" value="Genomic_DNA"/>
</dbReference>
<organism evidence="3 4">
    <name type="scientific">Puccinia graminis f. sp. tritici</name>
    <dbReference type="NCBI Taxonomy" id="56615"/>
    <lineage>
        <taxon>Eukaryota</taxon>
        <taxon>Fungi</taxon>
        <taxon>Dikarya</taxon>
        <taxon>Basidiomycota</taxon>
        <taxon>Pucciniomycotina</taxon>
        <taxon>Pucciniomycetes</taxon>
        <taxon>Pucciniales</taxon>
        <taxon>Pucciniaceae</taxon>
        <taxon>Puccinia</taxon>
    </lineage>
</organism>
<gene>
    <name evidence="3" type="ORF">PGT21_032303</name>
</gene>
<keyword evidence="4" id="KW-1185">Reference proteome</keyword>